<sequence>MVMHWDSYWKVLGLGQVGGLRIWVDVELFGIYGPHDGPAREDMWNELSAMSASGYLRPQPGVADWW</sequence>
<reference evidence="1" key="1">
    <citation type="journal article" date="2023" name="Nat. Commun.">
        <title>Diploid and tetraploid genomes of Acorus and the evolution of monocots.</title>
        <authorList>
            <person name="Ma L."/>
            <person name="Liu K.W."/>
            <person name="Li Z."/>
            <person name="Hsiao Y.Y."/>
            <person name="Qi Y."/>
            <person name="Fu T."/>
            <person name="Tang G.D."/>
            <person name="Zhang D."/>
            <person name="Sun W.H."/>
            <person name="Liu D.K."/>
            <person name="Li Y."/>
            <person name="Chen G.Z."/>
            <person name="Liu X.D."/>
            <person name="Liao X.Y."/>
            <person name="Jiang Y.T."/>
            <person name="Yu X."/>
            <person name="Hao Y."/>
            <person name="Huang J."/>
            <person name="Zhao X.W."/>
            <person name="Ke S."/>
            <person name="Chen Y.Y."/>
            <person name="Wu W.L."/>
            <person name="Hsu J.L."/>
            <person name="Lin Y.F."/>
            <person name="Huang M.D."/>
            <person name="Li C.Y."/>
            <person name="Huang L."/>
            <person name="Wang Z.W."/>
            <person name="Zhao X."/>
            <person name="Zhong W.Y."/>
            <person name="Peng D.H."/>
            <person name="Ahmad S."/>
            <person name="Lan S."/>
            <person name="Zhang J.S."/>
            <person name="Tsai W.C."/>
            <person name="Van de Peer Y."/>
            <person name="Liu Z.J."/>
        </authorList>
    </citation>
    <scope>NUCLEOTIDE SEQUENCE</scope>
    <source>
        <strain evidence="1">CP</strain>
    </source>
</reference>
<name>A0AAV9F587_ACOCL</name>
<evidence type="ECO:0000313" key="2">
    <source>
        <dbReference type="Proteomes" id="UP001180020"/>
    </source>
</evidence>
<dbReference type="AlphaFoldDB" id="A0AAV9F587"/>
<reference evidence="1" key="2">
    <citation type="submission" date="2023-06" db="EMBL/GenBank/DDBJ databases">
        <authorList>
            <person name="Ma L."/>
            <person name="Liu K.-W."/>
            <person name="Li Z."/>
            <person name="Hsiao Y.-Y."/>
            <person name="Qi Y."/>
            <person name="Fu T."/>
            <person name="Tang G."/>
            <person name="Zhang D."/>
            <person name="Sun W.-H."/>
            <person name="Liu D.-K."/>
            <person name="Li Y."/>
            <person name="Chen G.-Z."/>
            <person name="Liu X.-D."/>
            <person name="Liao X.-Y."/>
            <person name="Jiang Y.-T."/>
            <person name="Yu X."/>
            <person name="Hao Y."/>
            <person name="Huang J."/>
            <person name="Zhao X.-W."/>
            <person name="Ke S."/>
            <person name="Chen Y.-Y."/>
            <person name="Wu W.-L."/>
            <person name="Hsu J.-L."/>
            <person name="Lin Y.-F."/>
            <person name="Huang M.-D."/>
            <person name="Li C.-Y."/>
            <person name="Huang L."/>
            <person name="Wang Z.-W."/>
            <person name="Zhao X."/>
            <person name="Zhong W.-Y."/>
            <person name="Peng D.-H."/>
            <person name="Ahmad S."/>
            <person name="Lan S."/>
            <person name="Zhang J.-S."/>
            <person name="Tsai W.-C."/>
            <person name="Van De Peer Y."/>
            <person name="Liu Z.-J."/>
        </authorList>
    </citation>
    <scope>NUCLEOTIDE SEQUENCE</scope>
    <source>
        <strain evidence="1">CP</strain>
        <tissue evidence="1">Leaves</tissue>
    </source>
</reference>
<keyword evidence="2" id="KW-1185">Reference proteome</keyword>
<gene>
    <name evidence="1" type="ORF">QJS10_CPA03g01025</name>
</gene>
<dbReference type="Proteomes" id="UP001180020">
    <property type="component" value="Unassembled WGS sequence"/>
</dbReference>
<evidence type="ECO:0000313" key="1">
    <source>
        <dbReference type="EMBL" id="KAK1320424.1"/>
    </source>
</evidence>
<dbReference type="EMBL" id="JAUJYO010000003">
    <property type="protein sequence ID" value="KAK1320424.1"/>
    <property type="molecule type" value="Genomic_DNA"/>
</dbReference>
<protein>
    <submittedName>
        <fullName evidence="1">Uncharacterized protein</fullName>
    </submittedName>
</protein>
<organism evidence="1 2">
    <name type="scientific">Acorus calamus</name>
    <name type="common">Sweet flag</name>
    <dbReference type="NCBI Taxonomy" id="4465"/>
    <lineage>
        <taxon>Eukaryota</taxon>
        <taxon>Viridiplantae</taxon>
        <taxon>Streptophyta</taxon>
        <taxon>Embryophyta</taxon>
        <taxon>Tracheophyta</taxon>
        <taxon>Spermatophyta</taxon>
        <taxon>Magnoliopsida</taxon>
        <taxon>Liliopsida</taxon>
        <taxon>Acoraceae</taxon>
        <taxon>Acorus</taxon>
    </lineage>
</organism>
<proteinExistence type="predicted"/>
<comment type="caution">
    <text evidence="1">The sequence shown here is derived from an EMBL/GenBank/DDBJ whole genome shotgun (WGS) entry which is preliminary data.</text>
</comment>
<accession>A0AAV9F587</accession>